<accession>A0ABY5ZNJ2</accession>
<evidence type="ECO:0000256" key="5">
    <source>
        <dbReference type="ARBA" id="ARBA00023004"/>
    </source>
</evidence>
<evidence type="ECO:0000256" key="3">
    <source>
        <dbReference type="ARBA" id="ARBA00022723"/>
    </source>
</evidence>
<evidence type="ECO:0000313" key="6">
    <source>
        <dbReference type="EMBL" id="UWZ80628.1"/>
    </source>
</evidence>
<keyword evidence="4" id="KW-0560">Oxidoreductase</keyword>
<evidence type="ECO:0000256" key="2">
    <source>
        <dbReference type="ARBA" id="ARBA00006787"/>
    </source>
</evidence>
<keyword evidence="7" id="KW-1185">Reference proteome</keyword>
<reference evidence="6" key="1">
    <citation type="journal article" date="2022" name="Environ. Microbiol.">
        <title>Geoalkalibacter halelectricus SAP #1 sp. nov. possessing extracellular electron transfer and mineral#reducing capabilities from a haloalkaline environment.</title>
        <authorList>
            <person name="Yadav S."/>
            <person name="Singh R."/>
            <person name="Sundharam S.S."/>
            <person name="Chaudhary S."/>
            <person name="Krishnamurthi S."/>
            <person name="Patil S.A."/>
        </authorList>
    </citation>
    <scope>NUCLEOTIDE SEQUENCE</scope>
    <source>
        <strain evidence="6">SAP-1</strain>
    </source>
</reference>
<dbReference type="EMBL" id="CP092109">
    <property type="protein sequence ID" value="UWZ80628.1"/>
    <property type="molecule type" value="Genomic_DNA"/>
</dbReference>
<evidence type="ECO:0000313" key="7">
    <source>
        <dbReference type="Proteomes" id="UP001060414"/>
    </source>
</evidence>
<dbReference type="PANTHER" id="PTHR10543">
    <property type="entry name" value="BETA-CAROTENE DIOXYGENASE"/>
    <property type="match status" value="1"/>
</dbReference>
<keyword evidence="3" id="KW-0479">Metal-binding</keyword>
<comment type="similarity">
    <text evidence="2">Belongs to the carotenoid oxygenase family.</text>
</comment>
<comment type="cofactor">
    <cofactor evidence="1">
        <name>Fe(2+)</name>
        <dbReference type="ChEBI" id="CHEBI:29033"/>
    </cofactor>
</comment>
<dbReference type="Proteomes" id="UP001060414">
    <property type="component" value="Chromosome"/>
</dbReference>
<protein>
    <submittedName>
        <fullName evidence="6">Carotenoid oxygenase family protein</fullName>
    </submittedName>
</protein>
<dbReference type="InterPro" id="IPR004294">
    <property type="entry name" value="Carotenoid_Oase"/>
</dbReference>
<organism evidence="6 7">
    <name type="scientific">Geoalkalibacter halelectricus</name>
    <dbReference type="NCBI Taxonomy" id="2847045"/>
    <lineage>
        <taxon>Bacteria</taxon>
        <taxon>Pseudomonadati</taxon>
        <taxon>Thermodesulfobacteriota</taxon>
        <taxon>Desulfuromonadia</taxon>
        <taxon>Desulfuromonadales</taxon>
        <taxon>Geoalkalibacteraceae</taxon>
        <taxon>Geoalkalibacter</taxon>
    </lineage>
</organism>
<sequence>MDPIRRKFLYLAGMAGCGLVFPGCTSKQGPLSDILFTEADYQNLPVLGLATSFSEEKDYLARIEGKLPQDLRGTLYRNGPGLYERDGLRKRCLLDGDGMVQGFFFDGHSVRFRNRFVRTAKYIEESAAGKYRYSTWSTQAPGGLFTNLGGGNFSNQAGISVVVRNGRLFAFDEFHPPYEVNPETLETLGESWLGLTPESTVISAHSKIDAHNGDWIFYGLEFGRKTTVHLTVLGADGALKNHQHYELPRFAYIHDFFATERYIILNLHPIDINLWGFLLGRRSMTGAMRWAPEKGNMILVFPRDGRAQPVILEAESAWMWHSLNAFDDGRGSIKADFVGYRNPDHFLGDDPALFAIMEGRLGHYRYPGELRRYHIDLNLKALREETLDGGNFEFPTLNPSSVCHRHRFGYFARIVRDSDFFSGITRFDFETGRSETFDFGSDVFCSEPIFVAKPGTKKNDDLGWVLTQCYDGEARKSFLAVMNAQNLTEGPVATIHLEHQAPFGFHGFWAPES</sequence>
<evidence type="ECO:0000256" key="1">
    <source>
        <dbReference type="ARBA" id="ARBA00001954"/>
    </source>
</evidence>
<dbReference type="Pfam" id="PF03055">
    <property type="entry name" value="RPE65"/>
    <property type="match status" value="1"/>
</dbReference>
<keyword evidence="5" id="KW-0408">Iron</keyword>
<name>A0ABY5ZNJ2_9BACT</name>
<dbReference type="RefSeq" id="WP_260748986.1">
    <property type="nucleotide sequence ID" value="NZ_CP092109.1"/>
</dbReference>
<evidence type="ECO:0000256" key="4">
    <source>
        <dbReference type="ARBA" id="ARBA00023002"/>
    </source>
</evidence>
<proteinExistence type="inferred from homology"/>
<dbReference type="PANTHER" id="PTHR10543:SF89">
    <property type="entry name" value="CAROTENOID 9,10(9',10')-CLEAVAGE DIOXYGENASE 1"/>
    <property type="match status" value="1"/>
</dbReference>
<gene>
    <name evidence="6" type="ORF">L9S41_04320</name>
</gene>